<dbReference type="InterPro" id="IPR014729">
    <property type="entry name" value="Rossmann-like_a/b/a_fold"/>
</dbReference>
<evidence type="ECO:0000256" key="3">
    <source>
        <dbReference type="ARBA" id="ARBA00022694"/>
    </source>
</evidence>
<gene>
    <name evidence="10 13" type="primary">mnmA</name>
    <name evidence="13" type="ORF">KSF_018140</name>
</gene>
<dbReference type="GO" id="GO:0103016">
    <property type="term" value="F:tRNA-uridine 2-sulfurtransferase activity"/>
    <property type="evidence" value="ECO:0007669"/>
    <property type="project" value="UniProtKB-EC"/>
</dbReference>
<feature type="binding site" evidence="10">
    <location>
        <begin position="7"/>
        <end position="14"/>
    </location>
    <ligand>
        <name>ATP</name>
        <dbReference type="ChEBI" id="CHEBI:30616"/>
    </ligand>
</feature>
<evidence type="ECO:0000256" key="10">
    <source>
        <dbReference type="HAMAP-Rule" id="MF_00144"/>
    </source>
</evidence>
<keyword evidence="2 10" id="KW-0808">Transferase</keyword>
<comment type="catalytic activity">
    <reaction evidence="8 10">
        <text>S-sulfanyl-L-cysteinyl-[protein] + uridine(34) in tRNA + AH2 + ATP = 2-thiouridine(34) in tRNA + L-cysteinyl-[protein] + A + AMP + diphosphate + H(+)</text>
        <dbReference type="Rhea" id="RHEA:47032"/>
        <dbReference type="Rhea" id="RHEA-COMP:10131"/>
        <dbReference type="Rhea" id="RHEA-COMP:11726"/>
        <dbReference type="Rhea" id="RHEA-COMP:11727"/>
        <dbReference type="Rhea" id="RHEA-COMP:11728"/>
        <dbReference type="ChEBI" id="CHEBI:13193"/>
        <dbReference type="ChEBI" id="CHEBI:15378"/>
        <dbReference type="ChEBI" id="CHEBI:17499"/>
        <dbReference type="ChEBI" id="CHEBI:29950"/>
        <dbReference type="ChEBI" id="CHEBI:30616"/>
        <dbReference type="ChEBI" id="CHEBI:33019"/>
        <dbReference type="ChEBI" id="CHEBI:61963"/>
        <dbReference type="ChEBI" id="CHEBI:65315"/>
        <dbReference type="ChEBI" id="CHEBI:87170"/>
        <dbReference type="ChEBI" id="CHEBI:456215"/>
        <dbReference type="EC" id="2.8.1.13"/>
    </reaction>
</comment>
<dbReference type="Pfam" id="PF20258">
    <property type="entry name" value="tRNA_Me_trans_C"/>
    <property type="match status" value="1"/>
</dbReference>
<feature type="binding site" evidence="10">
    <location>
        <position position="33"/>
    </location>
    <ligand>
        <name>ATP</name>
        <dbReference type="ChEBI" id="CHEBI:30616"/>
    </ligand>
</feature>
<name>A0A8J3ICI5_9CHLR</name>
<dbReference type="HAMAP" id="MF_00144">
    <property type="entry name" value="tRNA_thiouridyl_MnmA"/>
    <property type="match status" value="1"/>
</dbReference>
<dbReference type="GO" id="GO:0000049">
    <property type="term" value="F:tRNA binding"/>
    <property type="evidence" value="ECO:0007669"/>
    <property type="project" value="UniProtKB-KW"/>
</dbReference>
<dbReference type="Gene3D" id="2.30.30.280">
    <property type="entry name" value="Adenine nucleotide alpha hydrolases-like domains"/>
    <property type="match status" value="1"/>
</dbReference>
<comment type="caution">
    <text evidence="13">The sequence shown here is derived from an EMBL/GenBank/DDBJ whole genome shotgun (WGS) entry which is preliminary data.</text>
</comment>
<dbReference type="Gene3D" id="3.40.50.620">
    <property type="entry name" value="HUPs"/>
    <property type="match status" value="1"/>
</dbReference>
<dbReference type="FunFam" id="3.40.50.620:FF:000115">
    <property type="entry name" value="tRNA-specific 2-thiouridylase MnmA"/>
    <property type="match status" value="1"/>
</dbReference>
<evidence type="ECO:0000256" key="6">
    <source>
        <dbReference type="ARBA" id="ARBA00022884"/>
    </source>
</evidence>
<keyword evidence="1 10" id="KW-0820">tRNA-binding</keyword>
<accession>A0A8J3ICI5</accession>
<evidence type="ECO:0000313" key="14">
    <source>
        <dbReference type="Proteomes" id="UP000597444"/>
    </source>
</evidence>
<dbReference type="RefSeq" id="WP_220202640.1">
    <property type="nucleotide sequence ID" value="NZ_BNJK01000001.1"/>
</dbReference>
<dbReference type="FunFam" id="2.30.30.280:FF:000001">
    <property type="entry name" value="tRNA-specific 2-thiouridylase MnmA"/>
    <property type="match status" value="1"/>
</dbReference>
<dbReference type="SUPFAM" id="SSF52402">
    <property type="entry name" value="Adenine nucleotide alpha hydrolases-like"/>
    <property type="match status" value="1"/>
</dbReference>
<evidence type="ECO:0000313" key="13">
    <source>
        <dbReference type="EMBL" id="GHO91766.1"/>
    </source>
</evidence>
<feature type="binding site" evidence="10">
    <location>
        <position position="134"/>
    </location>
    <ligand>
        <name>ATP</name>
        <dbReference type="ChEBI" id="CHEBI:30616"/>
    </ligand>
</feature>
<keyword evidence="4 10" id="KW-0547">Nucleotide-binding</keyword>
<feature type="region of interest" description="Interaction with tRNA" evidence="10">
    <location>
        <begin position="158"/>
        <end position="160"/>
    </location>
</feature>
<feature type="region of interest" description="Interaction with tRNA" evidence="10">
    <location>
        <begin position="343"/>
        <end position="344"/>
    </location>
</feature>
<dbReference type="GO" id="GO:0005524">
    <property type="term" value="F:ATP binding"/>
    <property type="evidence" value="ECO:0007669"/>
    <property type="project" value="UniProtKB-KW"/>
</dbReference>
<feature type="site" description="Interaction with tRNA" evidence="10">
    <location>
        <position position="376"/>
    </location>
</feature>
<dbReference type="EMBL" id="BNJK01000001">
    <property type="protein sequence ID" value="GHO91766.1"/>
    <property type="molecule type" value="Genomic_DNA"/>
</dbReference>
<evidence type="ECO:0000256" key="2">
    <source>
        <dbReference type="ARBA" id="ARBA00022679"/>
    </source>
</evidence>
<feature type="site" description="Interaction with tRNA" evidence="10">
    <location>
        <position position="135"/>
    </location>
</feature>
<comment type="subcellular location">
    <subcellularLocation>
        <location evidence="10">Cytoplasm</location>
    </subcellularLocation>
</comment>
<dbReference type="AlphaFoldDB" id="A0A8J3ICI5"/>
<dbReference type="Proteomes" id="UP000597444">
    <property type="component" value="Unassembled WGS sequence"/>
</dbReference>
<evidence type="ECO:0000259" key="11">
    <source>
        <dbReference type="Pfam" id="PF20258"/>
    </source>
</evidence>
<dbReference type="Gene3D" id="2.40.30.10">
    <property type="entry name" value="Translation factors"/>
    <property type="match status" value="1"/>
</dbReference>
<feature type="domain" description="tRNA-specific 2-thiouridylase MnmA-like C-terminal" evidence="11">
    <location>
        <begin position="318"/>
        <end position="395"/>
    </location>
</feature>
<evidence type="ECO:0000256" key="4">
    <source>
        <dbReference type="ARBA" id="ARBA00022741"/>
    </source>
</evidence>
<comment type="function">
    <text evidence="9 10">Catalyzes the 2-thiolation of uridine at the wobble position (U34) of tRNA, leading to the formation of s(2)U34.</text>
</comment>
<dbReference type="PANTHER" id="PTHR11933">
    <property type="entry name" value="TRNA 5-METHYLAMINOMETHYL-2-THIOURIDYLATE -METHYLTRANSFERASE"/>
    <property type="match status" value="1"/>
</dbReference>
<dbReference type="NCBIfam" id="NF001138">
    <property type="entry name" value="PRK00143.1"/>
    <property type="match status" value="1"/>
</dbReference>
<dbReference type="InterPro" id="IPR004506">
    <property type="entry name" value="MnmA-like"/>
</dbReference>
<feature type="active site" description="Cysteine persulfide intermediate" evidence="10">
    <location>
        <position position="208"/>
    </location>
</feature>
<evidence type="ECO:0000259" key="12">
    <source>
        <dbReference type="Pfam" id="PF20259"/>
    </source>
</evidence>
<dbReference type="InterPro" id="IPR046884">
    <property type="entry name" value="MnmA-like_central"/>
</dbReference>
<keyword evidence="3 10" id="KW-0819">tRNA processing</keyword>
<evidence type="ECO:0000256" key="1">
    <source>
        <dbReference type="ARBA" id="ARBA00022555"/>
    </source>
</evidence>
<dbReference type="InterPro" id="IPR023382">
    <property type="entry name" value="MnmA-like_central_sf"/>
</dbReference>
<feature type="domain" description="tRNA-specific 2-thiouridylase MnmA-like central" evidence="12">
    <location>
        <begin position="256"/>
        <end position="309"/>
    </location>
</feature>
<dbReference type="EC" id="2.8.1.13" evidence="10"/>
<dbReference type="PANTHER" id="PTHR11933:SF5">
    <property type="entry name" value="MITOCHONDRIAL TRNA-SPECIFIC 2-THIOURIDYLASE 1"/>
    <property type="match status" value="1"/>
</dbReference>
<dbReference type="InterPro" id="IPR046885">
    <property type="entry name" value="MnmA-like_C"/>
</dbReference>
<dbReference type="CDD" id="cd01998">
    <property type="entry name" value="MnmA_TRMU-like"/>
    <property type="match status" value="1"/>
</dbReference>
<dbReference type="Pfam" id="PF03054">
    <property type="entry name" value="tRNA_Me_trans"/>
    <property type="match status" value="1"/>
</dbReference>
<dbReference type="Pfam" id="PF20259">
    <property type="entry name" value="tRNA_Me_trans_M"/>
    <property type="match status" value="1"/>
</dbReference>
<keyword evidence="6 10" id="KW-0694">RNA-binding</keyword>
<feature type="active site" description="Nucleophile" evidence="10">
    <location>
        <position position="110"/>
    </location>
</feature>
<keyword evidence="5 10" id="KW-0067">ATP-binding</keyword>
<keyword evidence="7" id="KW-1015">Disulfide bond</keyword>
<evidence type="ECO:0000256" key="9">
    <source>
        <dbReference type="ARBA" id="ARBA00056575"/>
    </source>
</evidence>
<dbReference type="GO" id="GO:0005737">
    <property type="term" value="C:cytoplasm"/>
    <property type="evidence" value="ECO:0007669"/>
    <property type="project" value="UniProtKB-SubCell"/>
</dbReference>
<comment type="caution">
    <text evidence="10">Lacks conserved residue(s) required for the propagation of feature annotation.</text>
</comment>
<sequence length="396" mass="43192">MARIVVAMSGGVDSSVAAALLKEQGHEVIGMMLRLWSEPGVIEEEDNGVERVAQNKCCSLEAVDDARRVARMLDIPFYLVNVEEEFKSTIVDSFYEDYVAGRTPNPCLTCNRHIRFTVLLKRALALNADYLATGHYVRVDDHPVTGKRRLRRGVDPEKDQSYVLHVLNQEQLAHACFPLGGYTKPQVRALAAERGMRVATKAESQEICFVAKNDYRGFIDRYAASRVAEQAATPELVAVGAGRSSAASATPLIAIPKPGPIYDQQGKVLGRHRGLAYYTIGQRKGLGVTSPEPLHVLKIDAQQNALIVGPAAALQQSEFFVRNMHYSSGDIPAGPFEARVRIRYKAPEQPALITPLANNRAQVSLVHPQRAITPGQAAVLYGGEDGDEVLGGGIIE</sequence>
<comment type="similarity">
    <text evidence="10">Belongs to the MnmA/TRMU family.</text>
</comment>
<keyword evidence="10" id="KW-0963">Cytoplasm</keyword>
<keyword evidence="14" id="KW-1185">Reference proteome</keyword>
<reference evidence="13" key="1">
    <citation type="submission" date="2020-10" db="EMBL/GenBank/DDBJ databases">
        <title>Taxonomic study of unclassified bacteria belonging to the class Ktedonobacteria.</title>
        <authorList>
            <person name="Yabe S."/>
            <person name="Wang C.M."/>
            <person name="Zheng Y."/>
            <person name="Sakai Y."/>
            <person name="Cavaletti L."/>
            <person name="Monciardini P."/>
            <person name="Donadio S."/>
        </authorList>
    </citation>
    <scope>NUCLEOTIDE SEQUENCE</scope>
    <source>
        <strain evidence="13">ID150040</strain>
    </source>
</reference>
<organism evidence="13 14">
    <name type="scientific">Reticulibacter mediterranei</name>
    <dbReference type="NCBI Taxonomy" id="2778369"/>
    <lineage>
        <taxon>Bacteria</taxon>
        <taxon>Bacillati</taxon>
        <taxon>Chloroflexota</taxon>
        <taxon>Ktedonobacteria</taxon>
        <taxon>Ktedonobacterales</taxon>
        <taxon>Reticulibacteraceae</taxon>
        <taxon>Reticulibacter</taxon>
    </lineage>
</organism>
<evidence type="ECO:0000256" key="7">
    <source>
        <dbReference type="ARBA" id="ARBA00023157"/>
    </source>
</evidence>
<protein>
    <recommendedName>
        <fullName evidence="10">tRNA-specific 2-thiouridylase MnmA</fullName>
        <ecNumber evidence="10">2.8.1.13</ecNumber>
    </recommendedName>
</protein>
<evidence type="ECO:0000256" key="8">
    <source>
        <dbReference type="ARBA" id="ARBA00051542"/>
    </source>
</evidence>
<proteinExistence type="inferred from homology"/>
<evidence type="ECO:0000256" key="5">
    <source>
        <dbReference type="ARBA" id="ARBA00022840"/>
    </source>
</evidence>
<dbReference type="GO" id="GO:0002143">
    <property type="term" value="P:tRNA wobble position uridine thiolation"/>
    <property type="evidence" value="ECO:0007669"/>
    <property type="project" value="TreeGrafter"/>
</dbReference>